<dbReference type="GO" id="GO:0003676">
    <property type="term" value="F:nucleic acid binding"/>
    <property type="evidence" value="ECO:0007669"/>
    <property type="project" value="InterPro"/>
</dbReference>
<accession>A0AAE1SXG6</accession>
<comment type="similarity">
    <text evidence="1">Belongs to the mTERF family.</text>
</comment>
<keyword evidence="3" id="KW-0809">Transit peptide</keyword>
<dbReference type="InterPro" id="IPR038538">
    <property type="entry name" value="MTERF_sf"/>
</dbReference>
<comment type="caution">
    <text evidence="4">The sequence shown here is derived from an EMBL/GenBank/DDBJ whole genome shotgun (WGS) entry which is preliminary data.</text>
</comment>
<protein>
    <submittedName>
        <fullName evidence="4">Uncharacterized protein</fullName>
    </submittedName>
</protein>
<dbReference type="AlphaFoldDB" id="A0AAE1SXG6"/>
<dbReference type="InterPro" id="IPR003690">
    <property type="entry name" value="MTERF"/>
</dbReference>
<keyword evidence="2" id="KW-0805">Transcription regulation</keyword>
<dbReference type="Pfam" id="PF02536">
    <property type="entry name" value="mTERF"/>
    <property type="match status" value="2"/>
</dbReference>
<dbReference type="Proteomes" id="UP001291623">
    <property type="component" value="Unassembled WGS sequence"/>
</dbReference>
<dbReference type="PANTHER" id="PTHR13068">
    <property type="entry name" value="CGI-12 PROTEIN-RELATED"/>
    <property type="match status" value="1"/>
</dbReference>
<keyword evidence="2" id="KW-0804">Transcription</keyword>
<evidence type="ECO:0000313" key="5">
    <source>
        <dbReference type="Proteomes" id="UP001291623"/>
    </source>
</evidence>
<keyword evidence="2" id="KW-0806">Transcription termination</keyword>
<dbReference type="Gene3D" id="1.25.70.10">
    <property type="entry name" value="Transcription termination factor 3, mitochondrial"/>
    <property type="match status" value="2"/>
</dbReference>
<evidence type="ECO:0000256" key="3">
    <source>
        <dbReference type="ARBA" id="ARBA00022946"/>
    </source>
</evidence>
<dbReference type="PANTHER" id="PTHR13068:SF138">
    <property type="entry name" value="MITOCHONDRIAL TRANSCRIPTION TERMINATION FACTOR FAMILY PROTEIN"/>
    <property type="match status" value="1"/>
</dbReference>
<gene>
    <name evidence="4" type="ORF">RND71_004218</name>
</gene>
<evidence type="ECO:0000256" key="2">
    <source>
        <dbReference type="ARBA" id="ARBA00022472"/>
    </source>
</evidence>
<sequence>MLTYVLISKAVAVASQFHCNGFGCQRLYSSTSTPAPTTHFLVKYLVDSLGFSKKQATSTCSKVVTSSSTTTLKHADLVLNFLKQTGLDNTQMKKLVSKAPTLLFSDVSNTLQPKFHYLMNNIGLSRSDLVNIIAKNAAIVETDLDDHLIPLIGCLRKTLGSYKNVVKAIKRTPLLLSYDGGHHIIKTNVLWLKNRGVPDARIKDTSSQDESTLERKIGIFKSFGWSDDDILYIFQKLPDCVGLSEVRIQEALNIFIKELVLNLLYLVSHPAILMYSLEKRVVPRVQVLEILDEKKVERRKWPLYIVLRLIESDFIEYFVLPYNDQIPDGVEVLDVMYGFQYICRRDCLLQYQHIPLNIRV</sequence>
<organism evidence="4 5">
    <name type="scientific">Anisodus tanguticus</name>
    <dbReference type="NCBI Taxonomy" id="243964"/>
    <lineage>
        <taxon>Eukaryota</taxon>
        <taxon>Viridiplantae</taxon>
        <taxon>Streptophyta</taxon>
        <taxon>Embryophyta</taxon>
        <taxon>Tracheophyta</taxon>
        <taxon>Spermatophyta</taxon>
        <taxon>Magnoliopsida</taxon>
        <taxon>eudicotyledons</taxon>
        <taxon>Gunneridae</taxon>
        <taxon>Pentapetalae</taxon>
        <taxon>asterids</taxon>
        <taxon>lamiids</taxon>
        <taxon>Solanales</taxon>
        <taxon>Solanaceae</taxon>
        <taxon>Solanoideae</taxon>
        <taxon>Hyoscyameae</taxon>
        <taxon>Anisodus</taxon>
    </lineage>
</organism>
<evidence type="ECO:0000256" key="1">
    <source>
        <dbReference type="ARBA" id="ARBA00007692"/>
    </source>
</evidence>
<evidence type="ECO:0000313" key="4">
    <source>
        <dbReference type="EMBL" id="KAK4377922.1"/>
    </source>
</evidence>
<dbReference type="SMART" id="SM00733">
    <property type="entry name" value="Mterf"/>
    <property type="match status" value="5"/>
</dbReference>
<dbReference type="EMBL" id="JAVYJV010000002">
    <property type="protein sequence ID" value="KAK4377922.1"/>
    <property type="molecule type" value="Genomic_DNA"/>
</dbReference>
<keyword evidence="5" id="KW-1185">Reference proteome</keyword>
<reference evidence="4" key="1">
    <citation type="submission" date="2023-12" db="EMBL/GenBank/DDBJ databases">
        <title>Genome assembly of Anisodus tanguticus.</title>
        <authorList>
            <person name="Wang Y.-J."/>
        </authorList>
    </citation>
    <scope>NUCLEOTIDE SEQUENCE</scope>
    <source>
        <strain evidence="4">KB-2021</strain>
        <tissue evidence="4">Leaf</tissue>
    </source>
</reference>
<dbReference type="GO" id="GO:0006353">
    <property type="term" value="P:DNA-templated transcription termination"/>
    <property type="evidence" value="ECO:0007669"/>
    <property type="project" value="UniProtKB-KW"/>
</dbReference>
<name>A0AAE1SXG6_9SOLA</name>
<proteinExistence type="inferred from homology"/>